<organism evidence="2 3">
    <name type="scientific">Sporofaciens musculi</name>
    <dbReference type="NCBI Taxonomy" id="2681861"/>
    <lineage>
        <taxon>Bacteria</taxon>
        <taxon>Bacillati</taxon>
        <taxon>Bacillota</taxon>
        <taxon>Clostridia</taxon>
        <taxon>Lachnospirales</taxon>
        <taxon>Lachnospiraceae</taxon>
        <taxon>Sporofaciens</taxon>
    </lineage>
</organism>
<dbReference type="PANTHER" id="PTHR11614">
    <property type="entry name" value="PHOSPHOLIPASE-RELATED"/>
    <property type="match status" value="1"/>
</dbReference>
<dbReference type="Proteomes" id="UP000460412">
    <property type="component" value="Unassembled WGS sequence"/>
</dbReference>
<evidence type="ECO:0000313" key="3">
    <source>
        <dbReference type="Proteomes" id="UP000460412"/>
    </source>
</evidence>
<dbReference type="SUPFAM" id="SSF53474">
    <property type="entry name" value="alpha/beta-Hydrolases"/>
    <property type="match status" value="1"/>
</dbReference>
<dbReference type="InterPro" id="IPR051044">
    <property type="entry name" value="MAG_DAG_Lipase"/>
</dbReference>
<dbReference type="Gene3D" id="3.40.50.1820">
    <property type="entry name" value="alpha/beta hydrolase"/>
    <property type="match status" value="1"/>
</dbReference>
<comment type="caution">
    <text evidence="2">The sequence shown here is derived from an EMBL/GenBank/DDBJ whole genome shotgun (WGS) entry which is preliminary data.</text>
</comment>
<proteinExistence type="predicted"/>
<dbReference type="RefSeq" id="WP_159749528.1">
    <property type="nucleotide sequence ID" value="NZ_WUQX01000001.1"/>
</dbReference>
<protein>
    <submittedName>
        <fullName evidence="2">Alpha/beta fold hydrolase</fullName>
    </submittedName>
</protein>
<evidence type="ECO:0000313" key="2">
    <source>
        <dbReference type="EMBL" id="MXP74323.1"/>
    </source>
</evidence>
<dbReference type="EMBL" id="WUQX01000001">
    <property type="protein sequence ID" value="MXP74323.1"/>
    <property type="molecule type" value="Genomic_DNA"/>
</dbReference>
<dbReference type="InterPro" id="IPR029058">
    <property type="entry name" value="AB_hydrolase_fold"/>
</dbReference>
<accession>A0A7X3SHF6</accession>
<dbReference type="AlphaFoldDB" id="A0A7X3SHF6"/>
<dbReference type="Pfam" id="PF12146">
    <property type="entry name" value="Hydrolase_4"/>
    <property type="match status" value="1"/>
</dbReference>
<name>A0A7X3SHF6_9FIRM</name>
<dbReference type="InterPro" id="IPR022742">
    <property type="entry name" value="Hydrolase_4"/>
</dbReference>
<reference evidence="2 3" key="1">
    <citation type="submission" date="2019-12" db="EMBL/GenBank/DDBJ databases">
        <title>Sporaefaciens musculi gen. nov., sp. nov., a novel bacterium isolated from the caecum of an obese mouse.</title>
        <authorList>
            <person name="Rasmussen T.S."/>
            <person name="Streidl T."/>
            <person name="Hitch T.C.A."/>
            <person name="Wortmann E."/>
            <person name="Deptula P."/>
            <person name="Hansen M."/>
            <person name="Nielsen D.S."/>
            <person name="Clavel T."/>
            <person name="Vogensen F.K."/>
        </authorList>
    </citation>
    <scope>NUCLEOTIDE SEQUENCE [LARGE SCALE GENOMIC DNA]</scope>
    <source>
        <strain evidence="2 3">WCA-9-b2</strain>
    </source>
</reference>
<evidence type="ECO:0000259" key="1">
    <source>
        <dbReference type="Pfam" id="PF12146"/>
    </source>
</evidence>
<gene>
    <name evidence="2" type="ORF">GN277_02465</name>
</gene>
<keyword evidence="2" id="KW-0378">Hydrolase</keyword>
<keyword evidence="3" id="KW-1185">Reference proteome</keyword>
<feature type="domain" description="Serine aminopeptidase S33" evidence="1">
    <location>
        <begin position="26"/>
        <end position="290"/>
    </location>
</feature>
<sequence length="313" mass="36035">MKKEFYYLSRDGKTQIHAVEWIPEDEPKGIIQICHGMVEYIERYQEFAEYLCRRGYYVTGHDHLGHGKSVKDEADYGYFPKKNGNQCVIGDIHQLRVITSKKYPRVPYLMLGHSMGSFLLRQYLTEHGMGLAGVVIMGTGYQPLAVLEAGQLVCRVTALFKGWRYRSKFVDNLSFGSFNKRFEPGETGREWVTSDEEHRRRYVEDPMCMFRFTVGGYYQMFEGMKVVARAGSTARIPKDLPILFTAGADDPVGAFGKSVMKVYKKYKSAGLKKVAIKLYAGGRHEILNETIREQVYEDLYVWCERCVRISKGR</sequence>
<dbReference type="GO" id="GO:0016787">
    <property type="term" value="F:hydrolase activity"/>
    <property type="evidence" value="ECO:0007669"/>
    <property type="project" value="UniProtKB-KW"/>
</dbReference>